<dbReference type="InterPro" id="IPR023059">
    <property type="entry name" value="Foldase_PrsA"/>
</dbReference>
<comment type="function">
    <text evidence="7">Plays a major role in protein secretion by helping the post-translocational extracellular folding of several secreted proteins.</text>
</comment>
<dbReference type="Gene3D" id="3.10.50.40">
    <property type="match status" value="1"/>
</dbReference>
<reference evidence="11 12" key="1">
    <citation type="submission" date="2016-10" db="EMBL/GenBank/DDBJ databases">
        <title>Paenibacillus species isolates.</title>
        <authorList>
            <person name="Beno S.M."/>
        </authorList>
    </citation>
    <scope>NUCLEOTIDE SEQUENCE [LARGE SCALE GENOMIC DNA]</scope>
    <source>
        <strain evidence="11 12">FSL H7-0744</strain>
    </source>
</reference>
<dbReference type="RefSeq" id="WP_076111333.1">
    <property type="nucleotide sequence ID" value="NZ_MPTB01000018.1"/>
</dbReference>
<dbReference type="InterPro" id="IPR000297">
    <property type="entry name" value="PPIase_PpiC"/>
</dbReference>
<proteinExistence type="inferred from homology"/>
<comment type="subcellular location">
    <subcellularLocation>
        <location evidence="1">Cell membrane</location>
        <topology evidence="1">Lipid-anchor</topology>
    </subcellularLocation>
</comment>
<feature type="compositionally biased region" description="Basic and acidic residues" evidence="9">
    <location>
        <begin position="1"/>
        <end position="11"/>
    </location>
</feature>
<dbReference type="PANTHER" id="PTHR47245">
    <property type="entry name" value="PEPTIDYLPROLYL ISOMERASE"/>
    <property type="match status" value="1"/>
</dbReference>
<evidence type="ECO:0000313" key="12">
    <source>
        <dbReference type="Proteomes" id="UP000187412"/>
    </source>
</evidence>
<feature type="region of interest" description="Disordered" evidence="9">
    <location>
        <begin position="1"/>
        <end position="64"/>
    </location>
</feature>
<dbReference type="EC" id="5.2.1.8" evidence="7"/>
<dbReference type="Pfam" id="PF13624">
    <property type="entry name" value="SurA_N_3"/>
    <property type="match status" value="1"/>
</dbReference>
<feature type="compositionally biased region" description="Low complexity" evidence="9">
    <location>
        <begin position="387"/>
        <end position="403"/>
    </location>
</feature>
<dbReference type="Pfam" id="PF13616">
    <property type="entry name" value="Rotamase_3"/>
    <property type="match status" value="1"/>
</dbReference>
<evidence type="ECO:0000256" key="3">
    <source>
        <dbReference type="ARBA" id="ARBA00022475"/>
    </source>
</evidence>
<evidence type="ECO:0000256" key="9">
    <source>
        <dbReference type="SAM" id="MobiDB-lite"/>
    </source>
</evidence>
<keyword evidence="7 8" id="KW-0697">Rotamase</keyword>
<dbReference type="SUPFAM" id="SSF109998">
    <property type="entry name" value="Triger factor/SurA peptide-binding domain-like"/>
    <property type="match status" value="1"/>
</dbReference>
<keyword evidence="5" id="KW-0564">Palmitate</keyword>
<keyword evidence="7" id="KW-0732">Signal</keyword>
<sequence length="403" mass="43462">MDKRDLGENEHQNNNGTPEESNTSVNNNEGLVQEAASTPATGDVNDSETPVFKTAESVETPAVREAERNVPVMNKVGAGAPPPSSSPKAGKGWMIASIVLAAALIIVLIKPPFQKDDSKTAVATVNGTDITKAQLYDKLIEAGGEATLKNLITTTLVDQEAKNANVTVTDEDLNAEIEDLKTQLGGEEALTAALSQSNMTLDDLKKQMPMQVKIRKLIEPKVTVTEKDISAYYDENKASFNQEEEVRASHILVATQAEADSIVKQLKEGADFAKLAKEKSTDTASKENGGDLNFFKRGDMVAEFSDAAFKLKVGETSGAVKSDFGYHIIKVTDRKEAKEYTLEEKKAEIEKTLKAQKVSEMSNTWLSELNSKAKITNTLTDAKESAPPETSAEPSATEAPPAK</sequence>
<evidence type="ECO:0000256" key="5">
    <source>
        <dbReference type="ARBA" id="ARBA00023139"/>
    </source>
</evidence>
<keyword evidence="12" id="KW-1185">Reference proteome</keyword>
<comment type="catalytic activity">
    <reaction evidence="7">
        <text>[protein]-peptidylproline (omega=180) = [protein]-peptidylproline (omega=0)</text>
        <dbReference type="Rhea" id="RHEA:16237"/>
        <dbReference type="Rhea" id="RHEA-COMP:10747"/>
        <dbReference type="Rhea" id="RHEA-COMP:10748"/>
        <dbReference type="ChEBI" id="CHEBI:83833"/>
        <dbReference type="ChEBI" id="CHEBI:83834"/>
        <dbReference type="EC" id="5.2.1.8"/>
    </reaction>
</comment>
<accession>A0ABX3H8R3</accession>
<name>A0ABX3H8R3_PAEBO</name>
<gene>
    <name evidence="7" type="primary">prsA</name>
    <name evidence="11" type="ORF">BSK56_15330</name>
</gene>
<organism evidence="11 12">
    <name type="scientific">Paenibacillus borealis</name>
    <dbReference type="NCBI Taxonomy" id="160799"/>
    <lineage>
        <taxon>Bacteria</taxon>
        <taxon>Bacillati</taxon>
        <taxon>Bacillota</taxon>
        <taxon>Bacilli</taxon>
        <taxon>Bacillales</taxon>
        <taxon>Paenibacillaceae</taxon>
        <taxon>Paenibacillus</taxon>
    </lineage>
</organism>
<evidence type="ECO:0000256" key="8">
    <source>
        <dbReference type="PROSITE-ProRule" id="PRU00278"/>
    </source>
</evidence>
<dbReference type="InterPro" id="IPR027304">
    <property type="entry name" value="Trigger_fact/SurA_dom_sf"/>
</dbReference>
<evidence type="ECO:0000256" key="4">
    <source>
        <dbReference type="ARBA" id="ARBA00023136"/>
    </source>
</evidence>
<keyword evidence="4 7" id="KW-0472">Membrane</keyword>
<protein>
    <recommendedName>
        <fullName evidence="7">Foldase protein PrsA</fullName>
        <ecNumber evidence="7">5.2.1.8</ecNumber>
    </recommendedName>
</protein>
<feature type="domain" description="PpiC" evidence="10">
    <location>
        <begin position="243"/>
        <end position="333"/>
    </location>
</feature>
<dbReference type="SUPFAM" id="SSF54534">
    <property type="entry name" value="FKBP-like"/>
    <property type="match status" value="1"/>
</dbReference>
<evidence type="ECO:0000256" key="7">
    <source>
        <dbReference type="HAMAP-Rule" id="MF_01145"/>
    </source>
</evidence>
<evidence type="ECO:0000256" key="2">
    <source>
        <dbReference type="ARBA" id="ARBA00006071"/>
    </source>
</evidence>
<keyword evidence="3 7" id="KW-1003">Cell membrane</keyword>
<evidence type="ECO:0000256" key="6">
    <source>
        <dbReference type="ARBA" id="ARBA00023288"/>
    </source>
</evidence>
<dbReference type="HAMAP" id="MF_01145">
    <property type="entry name" value="Foldase_PrsA"/>
    <property type="match status" value="1"/>
</dbReference>
<dbReference type="InterPro" id="IPR046357">
    <property type="entry name" value="PPIase_dom_sf"/>
</dbReference>
<evidence type="ECO:0000256" key="1">
    <source>
        <dbReference type="ARBA" id="ARBA00004193"/>
    </source>
</evidence>
<dbReference type="PROSITE" id="PS50198">
    <property type="entry name" value="PPIC_PPIASE_2"/>
    <property type="match status" value="1"/>
</dbReference>
<evidence type="ECO:0000259" key="10">
    <source>
        <dbReference type="PROSITE" id="PS50198"/>
    </source>
</evidence>
<keyword evidence="7 8" id="KW-0413">Isomerase</keyword>
<dbReference type="Gene3D" id="1.10.4030.10">
    <property type="entry name" value="Porin chaperone SurA, peptide-binding domain"/>
    <property type="match status" value="1"/>
</dbReference>
<dbReference type="GO" id="GO:0016853">
    <property type="term" value="F:isomerase activity"/>
    <property type="evidence" value="ECO:0007669"/>
    <property type="project" value="UniProtKB-KW"/>
</dbReference>
<dbReference type="PANTHER" id="PTHR47245:SF2">
    <property type="entry name" value="PEPTIDYL-PROLYL CIS-TRANS ISOMERASE HP_0175-RELATED"/>
    <property type="match status" value="1"/>
</dbReference>
<comment type="similarity">
    <text evidence="2 7">Belongs to the PrsA family.</text>
</comment>
<evidence type="ECO:0000313" key="11">
    <source>
        <dbReference type="EMBL" id="OMD46862.1"/>
    </source>
</evidence>
<dbReference type="EMBL" id="MPTB01000018">
    <property type="protein sequence ID" value="OMD46862.1"/>
    <property type="molecule type" value="Genomic_DNA"/>
</dbReference>
<keyword evidence="6" id="KW-0449">Lipoprotein</keyword>
<dbReference type="InterPro" id="IPR050245">
    <property type="entry name" value="PrsA_foldase"/>
</dbReference>
<feature type="compositionally biased region" description="Polar residues" evidence="9">
    <location>
        <begin position="12"/>
        <end position="40"/>
    </location>
</feature>
<feature type="region of interest" description="Disordered" evidence="9">
    <location>
        <begin position="376"/>
        <end position="403"/>
    </location>
</feature>
<comment type="caution">
    <text evidence="11">The sequence shown here is derived from an EMBL/GenBank/DDBJ whole genome shotgun (WGS) entry which is preliminary data.</text>
</comment>
<dbReference type="Proteomes" id="UP000187412">
    <property type="component" value="Unassembled WGS sequence"/>
</dbReference>